<dbReference type="EMBL" id="CP009111">
    <property type="protein sequence ID" value="ANS28608.1"/>
    <property type="molecule type" value="Genomic_DNA"/>
</dbReference>
<dbReference type="AlphaFoldDB" id="A0A1B1K7S7"/>
<protein>
    <submittedName>
        <fullName evidence="2">Uncharacterized protein</fullName>
    </submittedName>
</protein>
<evidence type="ECO:0000313" key="2">
    <source>
        <dbReference type="EMBL" id="ANS28608.1"/>
    </source>
</evidence>
<sequence length="239" mass="24004">MTRVGAEALGELFDLRDAVVAALGDEVGGTELSGQGLTVGVSAPGDDALRAGVFGGENGEQSHRAVSDDCEGLPRAGLGGDGGEPPGAEDVGSGQQMGGLLRGRLCPGGHEGPVGQRDTHVLRLGADRSPRDGVHAAALVAGSADLTGVVGGEGRPDDEVADFYAPYLVADLLDDADGLVAHRLRPLRLLDAAVGPQVGTADAGGGDADDRVGRFEDGRVVTLVDTNVAGGAHHNSTHE</sequence>
<dbReference type="PATRIC" id="fig|37919.13.peg.4099"/>
<dbReference type="Proteomes" id="UP000186108">
    <property type="component" value="Chromosome"/>
</dbReference>
<evidence type="ECO:0000313" key="3">
    <source>
        <dbReference type="Proteomes" id="UP000186108"/>
    </source>
</evidence>
<evidence type="ECO:0000256" key="1">
    <source>
        <dbReference type="SAM" id="MobiDB-lite"/>
    </source>
</evidence>
<gene>
    <name evidence="2" type="ORF">R1CP_19630</name>
</gene>
<name>A0A1B1K7S7_RHOOP</name>
<feature type="region of interest" description="Disordered" evidence="1">
    <location>
        <begin position="55"/>
        <end position="117"/>
    </location>
</feature>
<accession>A0A1B1K7S7</accession>
<proteinExistence type="predicted"/>
<organism evidence="2 3">
    <name type="scientific">Rhodococcus opacus</name>
    <name type="common">Nocardia opaca</name>
    <dbReference type="NCBI Taxonomy" id="37919"/>
    <lineage>
        <taxon>Bacteria</taxon>
        <taxon>Bacillati</taxon>
        <taxon>Actinomycetota</taxon>
        <taxon>Actinomycetes</taxon>
        <taxon>Mycobacteriales</taxon>
        <taxon>Nocardiaceae</taxon>
        <taxon>Rhodococcus</taxon>
    </lineage>
</organism>
<reference evidence="2 3" key="1">
    <citation type="submission" date="2014-07" db="EMBL/GenBank/DDBJ databases">
        <authorList>
            <person name="Zhang J.E."/>
            <person name="Yang H."/>
            <person name="Guo J."/>
            <person name="Deng Z."/>
            <person name="Luo H."/>
            <person name="Luo M."/>
            <person name="Zhao B."/>
        </authorList>
    </citation>
    <scope>NUCLEOTIDE SEQUENCE [LARGE SCALE GENOMIC DNA]</scope>
    <source>
        <strain evidence="2 3">1CP</strain>
    </source>
</reference>